<dbReference type="CDD" id="cd06558">
    <property type="entry name" value="crotonase-like"/>
    <property type="match status" value="1"/>
</dbReference>
<accession>A0ABR0SSD8</accession>
<comment type="caution">
    <text evidence="2">The sequence shown here is derived from an EMBL/GenBank/DDBJ whole genome shotgun (WGS) entry which is preliminary data.</text>
</comment>
<dbReference type="InterPro" id="IPR029045">
    <property type="entry name" value="ClpP/crotonase-like_dom_sf"/>
</dbReference>
<dbReference type="InterPro" id="IPR001753">
    <property type="entry name" value="Enoyl-CoA_hydra/iso"/>
</dbReference>
<dbReference type="Proteomes" id="UP001338125">
    <property type="component" value="Unassembled WGS sequence"/>
</dbReference>
<dbReference type="Pfam" id="PF00378">
    <property type="entry name" value="ECH_1"/>
    <property type="match status" value="1"/>
</dbReference>
<keyword evidence="3" id="KW-1185">Reference proteome</keyword>
<gene>
    <name evidence="2" type="ORF">PT974_03470</name>
</gene>
<protein>
    <submittedName>
        <fullName evidence="2">Short-chain-enoyl-CoA hydratase-like protein</fullName>
    </submittedName>
</protein>
<dbReference type="Gene3D" id="3.90.226.10">
    <property type="entry name" value="2-enoyl-CoA Hydratase, Chain A, domain 1"/>
    <property type="match status" value="1"/>
</dbReference>
<dbReference type="SUPFAM" id="SSF52096">
    <property type="entry name" value="ClpP/crotonase"/>
    <property type="match status" value="1"/>
</dbReference>
<evidence type="ECO:0000313" key="2">
    <source>
        <dbReference type="EMBL" id="KAK5995077.1"/>
    </source>
</evidence>
<sequence length="282" mass="30575">MSSIVMFGSLLCALFSAFAAGTSLSQKTILTSYLDGNTDIVRASFFNPPINLVDVNVIDDLYDLLTELNASASRPKVVIFSKPRPGNSTAIINRYAEVLRLLSILPMIFLGESNGLTTSAGNEVFLHMDMRFAGPQATFGGIEAGVGLLHVGGFRQLSHLIGAGRAAQYLLTSLNADARTASRIGWVNDMFEDAGTLRRNSNDLARRMALFPAGGLAATKQAIHDTDIGTSEQPFEIQLFNHVVNSSIAQYALARYLTLSRNGTDRLFEAGRPESLAQIWEK</sequence>
<proteinExistence type="predicted"/>
<dbReference type="EMBL" id="JAVFKD010000004">
    <property type="protein sequence ID" value="KAK5995077.1"/>
    <property type="molecule type" value="Genomic_DNA"/>
</dbReference>
<evidence type="ECO:0000256" key="1">
    <source>
        <dbReference type="SAM" id="SignalP"/>
    </source>
</evidence>
<reference evidence="2 3" key="1">
    <citation type="submission" date="2024-01" db="EMBL/GenBank/DDBJ databases">
        <title>Complete genome of Cladobotryum mycophilum ATHUM6906.</title>
        <authorList>
            <person name="Christinaki A.C."/>
            <person name="Myridakis A.I."/>
            <person name="Kouvelis V.N."/>
        </authorList>
    </citation>
    <scope>NUCLEOTIDE SEQUENCE [LARGE SCALE GENOMIC DNA]</scope>
    <source>
        <strain evidence="2 3">ATHUM6906</strain>
    </source>
</reference>
<organism evidence="2 3">
    <name type="scientific">Cladobotryum mycophilum</name>
    <dbReference type="NCBI Taxonomy" id="491253"/>
    <lineage>
        <taxon>Eukaryota</taxon>
        <taxon>Fungi</taxon>
        <taxon>Dikarya</taxon>
        <taxon>Ascomycota</taxon>
        <taxon>Pezizomycotina</taxon>
        <taxon>Sordariomycetes</taxon>
        <taxon>Hypocreomycetidae</taxon>
        <taxon>Hypocreales</taxon>
        <taxon>Hypocreaceae</taxon>
        <taxon>Cladobotryum</taxon>
    </lineage>
</organism>
<dbReference type="PANTHER" id="PTHR43459:SF1">
    <property type="entry name" value="EG:BACN32G11.4 PROTEIN"/>
    <property type="match status" value="1"/>
</dbReference>
<name>A0ABR0SSD8_9HYPO</name>
<feature type="chain" id="PRO_5045121836" evidence="1">
    <location>
        <begin position="22"/>
        <end position="282"/>
    </location>
</feature>
<keyword evidence="1" id="KW-0732">Signal</keyword>
<dbReference type="PANTHER" id="PTHR43459">
    <property type="entry name" value="ENOYL-COA HYDRATASE"/>
    <property type="match status" value="1"/>
</dbReference>
<feature type="signal peptide" evidence="1">
    <location>
        <begin position="1"/>
        <end position="21"/>
    </location>
</feature>
<evidence type="ECO:0000313" key="3">
    <source>
        <dbReference type="Proteomes" id="UP001338125"/>
    </source>
</evidence>